<feature type="domain" description="Vps53 N-terminal" evidence="1">
    <location>
        <begin position="7"/>
        <end position="220"/>
    </location>
</feature>
<dbReference type="OrthoDB" id="10261632at2759"/>
<reference evidence="2 3" key="1">
    <citation type="journal article" date="2013" name="Curr. Biol.">
        <title>The Genome of the Foraminiferan Reticulomyxa filosa.</title>
        <authorList>
            <person name="Glockner G."/>
            <person name="Hulsmann N."/>
            <person name="Schleicher M."/>
            <person name="Noegel A.A."/>
            <person name="Eichinger L."/>
            <person name="Gallinger C."/>
            <person name="Pawlowski J."/>
            <person name="Sierra R."/>
            <person name="Euteneuer U."/>
            <person name="Pillet L."/>
            <person name="Moustafa A."/>
            <person name="Platzer M."/>
            <person name="Groth M."/>
            <person name="Szafranski K."/>
            <person name="Schliwa M."/>
        </authorList>
    </citation>
    <scope>NUCLEOTIDE SEQUENCE [LARGE SCALE GENOMIC DNA]</scope>
</reference>
<sequence>MFSSNAKLQIYCALFALGSEKAGLDHLSSRFDWLRGQLVKYNDHYERIFPSHWNVRGFLCLRFCEQTSKHLDEILRSESQTGNIDIGVLVKALEQCVLFEKELERLYSQPIHADVLKERAELDKLLGETDENELESKDAKEMTAEDITTKYKLRRVKQRITDLENKHAEESRHKSAEQLAREVIEPVKLAGVLSSCFEKYMHYYIKLEAKNIQQTLDEIEKSE</sequence>
<organism evidence="2 3">
    <name type="scientific">Reticulomyxa filosa</name>
    <dbReference type="NCBI Taxonomy" id="46433"/>
    <lineage>
        <taxon>Eukaryota</taxon>
        <taxon>Sar</taxon>
        <taxon>Rhizaria</taxon>
        <taxon>Retaria</taxon>
        <taxon>Foraminifera</taxon>
        <taxon>Monothalamids</taxon>
        <taxon>Reticulomyxidae</taxon>
        <taxon>Reticulomyxa</taxon>
    </lineage>
</organism>
<dbReference type="InterPro" id="IPR007234">
    <property type="entry name" value="Vps53_N"/>
</dbReference>
<comment type="caution">
    <text evidence="2">The sequence shown here is derived from an EMBL/GenBank/DDBJ whole genome shotgun (WGS) entry which is preliminary data.</text>
</comment>
<accession>X6NHZ3</accession>
<dbReference type="EMBL" id="ASPP01008384">
    <property type="protein sequence ID" value="ETO25631.1"/>
    <property type="molecule type" value="Genomic_DNA"/>
</dbReference>
<evidence type="ECO:0000313" key="3">
    <source>
        <dbReference type="Proteomes" id="UP000023152"/>
    </source>
</evidence>
<dbReference type="PANTHER" id="PTHR12820">
    <property type="entry name" value="VACUOLAR SORTING PROTEIN 53"/>
    <property type="match status" value="1"/>
</dbReference>
<feature type="non-terminal residue" evidence="2">
    <location>
        <position position="223"/>
    </location>
</feature>
<gene>
    <name evidence="2" type="ORF">RFI_11506</name>
</gene>
<evidence type="ECO:0000259" key="1">
    <source>
        <dbReference type="Pfam" id="PF04100"/>
    </source>
</evidence>
<dbReference type="PANTHER" id="PTHR12820:SF0">
    <property type="entry name" value="VACUOLAR PROTEIN SORTING-ASSOCIATED PROTEIN 53 HOMOLOG"/>
    <property type="match status" value="1"/>
</dbReference>
<protein>
    <recommendedName>
        <fullName evidence="1">Vps53 N-terminal domain-containing protein</fullName>
    </recommendedName>
</protein>
<dbReference type="Pfam" id="PF04100">
    <property type="entry name" value="Vps53_N"/>
    <property type="match status" value="1"/>
</dbReference>
<dbReference type="GO" id="GO:0005829">
    <property type="term" value="C:cytosol"/>
    <property type="evidence" value="ECO:0007669"/>
    <property type="project" value="GOC"/>
</dbReference>
<dbReference type="InterPro" id="IPR039766">
    <property type="entry name" value="Vps53"/>
</dbReference>
<dbReference type="Proteomes" id="UP000023152">
    <property type="component" value="Unassembled WGS sequence"/>
</dbReference>
<proteinExistence type="predicted"/>
<dbReference type="GO" id="GO:0042147">
    <property type="term" value="P:retrograde transport, endosome to Golgi"/>
    <property type="evidence" value="ECO:0007669"/>
    <property type="project" value="InterPro"/>
</dbReference>
<dbReference type="AlphaFoldDB" id="X6NHZ3"/>
<dbReference type="GO" id="GO:0000938">
    <property type="term" value="C:GARP complex"/>
    <property type="evidence" value="ECO:0007669"/>
    <property type="project" value="InterPro"/>
</dbReference>
<evidence type="ECO:0000313" key="2">
    <source>
        <dbReference type="EMBL" id="ETO25631.1"/>
    </source>
</evidence>
<name>X6NHZ3_RETFI</name>
<keyword evidence="3" id="KW-1185">Reference proteome</keyword>